<dbReference type="GO" id="GO:0006811">
    <property type="term" value="P:monoatomic ion transport"/>
    <property type="evidence" value="ECO:0007669"/>
    <property type="project" value="UniProtKB-KW"/>
</dbReference>
<feature type="transmembrane region" description="Helical" evidence="13">
    <location>
        <begin position="55"/>
        <end position="76"/>
    </location>
</feature>
<evidence type="ECO:0000256" key="8">
    <source>
        <dbReference type="ARBA" id="ARBA00022692"/>
    </source>
</evidence>
<evidence type="ECO:0000256" key="1">
    <source>
        <dbReference type="ARBA" id="ARBA00003408"/>
    </source>
</evidence>
<organism evidence="14 15">
    <name type="scientific">Longibaculum muris</name>
    <dbReference type="NCBI Taxonomy" id="1796628"/>
    <lineage>
        <taxon>Bacteria</taxon>
        <taxon>Bacillati</taxon>
        <taxon>Bacillota</taxon>
        <taxon>Erysipelotrichia</taxon>
        <taxon>Erysipelotrichales</taxon>
        <taxon>Coprobacillaceae</taxon>
        <taxon>Longibaculum</taxon>
    </lineage>
</organism>
<proteinExistence type="inferred from homology"/>
<evidence type="ECO:0000313" key="14">
    <source>
        <dbReference type="EMBL" id="TCV99594.1"/>
    </source>
</evidence>
<comment type="caution">
    <text evidence="14">The sequence shown here is derived from an EMBL/GenBank/DDBJ whole genome shotgun (WGS) entry which is preliminary data.</text>
</comment>
<dbReference type="EMBL" id="SMCQ01000008">
    <property type="protein sequence ID" value="TCV99594.1"/>
    <property type="molecule type" value="Genomic_DNA"/>
</dbReference>
<feature type="transmembrane region" description="Helical" evidence="13">
    <location>
        <begin position="390"/>
        <end position="410"/>
    </location>
</feature>
<evidence type="ECO:0000256" key="7">
    <source>
        <dbReference type="ARBA" id="ARBA00022475"/>
    </source>
</evidence>
<dbReference type="NCBIfam" id="TIGR00797">
    <property type="entry name" value="matE"/>
    <property type="match status" value="1"/>
</dbReference>
<name>A0A4R3Z2Y7_9FIRM</name>
<dbReference type="CDD" id="cd13144">
    <property type="entry name" value="MATE_like_4"/>
    <property type="match status" value="1"/>
</dbReference>
<feature type="transmembrane region" description="Helical" evidence="13">
    <location>
        <begin position="259"/>
        <end position="280"/>
    </location>
</feature>
<dbReference type="Proteomes" id="UP000295515">
    <property type="component" value="Unassembled WGS sequence"/>
</dbReference>
<keyword evidence="6" id="KW-0050">Antiport</keyword>
<protein>
    <recommendedName>
        <fullName evidence="4">Probable multidrug resistance protein NorM</fullName>
    </recommendedName>
    <alternativeName>
        <fullName evidence="12">Multidrug-efflux transporter</fullName>
    </alternativeName>
</protein>
<evidence type="ECO:0000256" key="3">
    <source>
        <dbReference type="ARBA" id="ARBA00010199"/>
    </source>
</evidence>
<dbReference type="GO" id="GO:0015297">
    <property type="term" value="F:antiporter activity"/>
    <property type="evidence" value="ECO:0007669"/>
    <property type="project" value="UniProtKB-KW"/>
</dbReference>
<dbReference type="AlphaFoldDB" id="A0A4R3Z2Y7"/>
<sequence length="446" mass="48503">MEENKMGVMPVNKLLISMSLPMIISMLVQAMYNIVDSIFVAQISENALTAVSLAFPLQNLMIAFAGGTAVGVNALLSRSLGEKNQHHVNQTAVNSIFIFLITALIFMVGGLTLSNVFFNVQTNNAEIVTAGTQYSMIVVGGSIGLFCQFLFERLLQATGRTLHTMVTQGLGAIINIILDPIFIFGLFGMPKMGVAGAALATITGQIIACLLAIIFNLKFNHDIHFNFKGFKPNFQIIKQIYSVGIPSIIMQSIGSIMTFGMNTILITFSTTATAVFGVYFKLQSFVFMPVFGLNNGMIPIIAYNLGAKQKERMFDTIKLAMIYATGMMVIGVIAFESIPQVLLSFFNASEAMIKIGTPALRIIAIHFLMAGYSIVCSAVFQAVGKGTYSLLTSLIRQLFVLLPCAYLLSLLGNIDLIWLCFPIAELASATTSTILFQKIKKHINAI</sequence>
<dbReference type="GO" id="GO:0042910">
    <property type="term" value="F:xenobiotic transmembrane transporter activity"/>
    <property type="evidence" value="ECO:0007669"/>
    <property type="project" value="InterPro"/>
</dbReference>
<keyword evidence="15" id="KW-1185">Reference proteome</keyword>
<evidence type="ECO:0000256" key="12">
    <source>
        <dbReference type="ARBA" id="ARBA00031636"/>
    </source>
</evidence>
<keyword evidence="8 13" id="KW-0812">Transmembrane</keyword>
<dbReference type="Pfam" id="PF01554">
    <property type="entry name" value="MatE"/>
    <property type="match status" value="2"/>
</dbReference>
<feature type="transmembrane region" description="Helical" evidence="13">
    <location>
        <begin position="14"/>
        <end position="35"/>
    </location>
</feature>
<keyword evidence="9 13" id="KW-1133">Transmembrane helix</keyword>
<dbReference type="PIRSF" id="PIRSF006603">
    <property type="entry name" value="DinF"/>
    <property type="match status" value="1"/>
</dbReference>
<gene>
    <name evidence="14" type="ORF">EDD60_10833</name>
</gene>
<dbReference type="GO" id="GO:0005886">
    <property type="term" value="C:plasma membrane"/>
    <property type="evidence" value="ECO:0007669"/>
    <property type="project" value="UniProtKB-SubCell"/>
</dbReference>
<dbReference type="InterPro" id="IPR048279">
    <property type="entry name" value="MdtK-like"/>
</dbReference>
<comment type="function">
    <text evidence="1">Multidrug efflux pump.</text>
</comment>
<feature type="transmembrane region" description="Helical" evidence="13">
    <location>
        <begin position="195"/>
        <end position="217"/>
    </location>
</feature>
<comment type="similarity">
    <text evidence="3">Belongs to the multi antimicrobial extrusion (MATE) (TC 2.A.66.1) family.</text>
</comment>
<dbReference type="InterPro" id="IPR002528">
    <property type="entry name" value="MATE_fam"/>
</dbReference>
<feature type="transmembrane region" description="Helical" evidence="13">
    <location>
        <begin position="362"/>
        <end position="383"/>
    </location>
</feature>
<dbReference type="GeneID" id="98915231"/>
<keyword evidence="10" id="KW-0406">Ion transport</keyword>
<keyword evidence="7" id="KW-1003">Cell membrane</keyword>
<reference evidence="14 15" key="1">
    <citation type="submission" date="2019-03" db="EMBL/GenBank/DDBJ databases">
        <title>Genomic Encyclopedia of Type Strains, Phase IV (KMG-IV): sequencing the most valuable type-strain genomes for metagenomic binning, comparative biology and taxonomic classification.</title>
        <authorList>
            <person name="Goeker M."/>
        </authorList>
    </citation>
    <scope>NUCLEOTIDE SEQUENCE [LARGE SCALE GENOMIC DNA]</scope>
    <source>
        <strain evidence="14 15">DSM 29487</strain>
    </source>
</reference>
<evidence type="ECO:0000256" key="4">
    <source>
        <dbReference type="ARBA" id="ARBA00020268"/>
    </source>
</evidence>
<evidence type="ECO:0000256" key="10">
    <source>
        <dbReference type="ARBA" id="ARBA00023065"/>
    </source>
</evidence>
<feature type="transmembrane region" description="Helical" evidence="13">
    <location>
        <begin position="172"/>
        <end position="189"/>
    </location>
</feature>
<evidence type="ECO:0000256" key="5">
    <source>
        <dbReference type="ARBA" id="ARBA00022448"/>
    </source>
</evidence>
<dbReference type="RefSeq" id="WP_066450402.1">
    <property type="nucleotide sequence ID" value="NZ_CAUWFI010000025.1"/>
</dbReference>
<comment type="subcellular location">
    <subcellularLocation>
        <location evidence="2">Cell membrane</location>
        <topology evidence="2">Multi-pass membrane protein</topology>
    </subcellularLocation>
</comment>
<evidence type="ECO:0000256" key="6">
    <source>
        <dbReference type="ARBA" id="ARBA00022449"/>
    </source>
</evidence>
<dbReference type="PANTHER" id="PTHR43298">
    <property type="entry name" value="MULTIDRUG RESISTANCE PROTEIN NORM-RELATED"/>
    <property type="match status" value="1"/>
</dbReference>
<keyword evidence="5" id="KW-0813">Transport</keyword>
<feature type="transmembrane region" description="Helical" evidence="13">
    <location>
        <begin position="130"/>
        <end position="151"/>
    </location>
</feature>
<evidence type="ECO:0000256" key="2">
    <source>
        <dbReference type="ARBA" id="ARBA00004651"/>
    </source>
</evidence>
<feature type="transmembrane region" description="Helical" evidence="13">
    <location>
        <begin position="286"/>
        <end position="307"/>
    </location>
</feature>
<feature type="transmembrane region" description="Helical" evidence="13">
    <location>
        <begin position="96"/>
        <end position="118"/>
    </location>
</feature>
<evidence type="ECO:0000256" key="9">
    <source>
        <dbReference type="ARBA" id="ARBA00022989"/>
    </source>
</evidence>
<dbReference type="InterPro" id="IPR050222">
    <property type="entry name" value="MATE_MdtK"/>
</dbReference>
<evidence type="ECO:0000256" key="13">
    <source>
        <dbReference type="SAM" id="Phobius"/>
    </source>
</evidence>
<keyword evidence="11 13" id="KW-0472">Membrane</keyword>
<feature type="transmembrane region" description="Helical" evidence="13">
    <location>
        <begin position="319"/>
        <end position="342"/>
    </location>
</feature>
<evidence type="ECO:0000313" key="15">
    <source>
        <dbReference type="Proteomes" id="UP000295515"/>
    </source>
</evidence>
<accession>A0A4R3Z2Y7</accession>
<evidence type="ECO:0000256" key="11">
    <source>
        <dbReference type="ARBA" id="ARBA00023136"/>
    </source>
</evidence>
<dbReference type="PANTHER" id="PTHR43298:SF2">
    <property type="entry name" value="FMN_FAD EXPORTER YEEO-RELATED"/>
    <property type="match status" value="1"/>
</dbReference>